<sequence length="219" mass="24150">MSFLRVFKVFGADIKSIDHAHRPIAKRNTSDVMYSGDDAIANRNTSGDDVNMTFTIIDEVDRTSGSYQNVTTSKSTGHGQTEIEVVLLFFILMFVIVMASVGVSSACNKLARHLDDRKRRARILPQETEDSYFDSAEGVEDRRGYPDEEDSPSDMDMYKNDNVYILTRSSPPGGRNQTVIDVVPLSSPGSSCGNSVYGSAKVFSWTSVNPDILLHSTSC</sequence>
<dbReference type="GeneID" id="109476921"/>
<protein>
    <submittedName>
        <fullName evidence="4">Uncharacterized protein LOC109476921</fullName>
    </submittedName>
</protein>
<keyword evidence="3" id="KW-1185">Reference proteome</keyword>
<dbReference type="RefSeq" id="XP_019633497.1">
    <property type="nucleotide sequence ID" value="XM_019777938.1"/>
</dbReference>
<feature type="transmembrane region" description="Helical" evidence="2">
    <location>
        <begin position="85"/>
        <end position="111"/>
    </location>
</feature>
<evidence type="ECO:0000313" key="4">
    <source>
        <dbReference type="RefSeq" id="XP_019633497.1"/>
    </source>
</evidence>
<dbReference type="Proteomes" id="UP000515135">
    <property type="component" value="Unplaced"/>
</dbReference>
<name>A0A6P4ZRD1_BRABE</name>
<gene>
    <name evidence="4" type="primary">LOC109476921</name>
</gene>
<feature type="region of interest" description="Disordered" evidence="1">
    <location>
        <begin position="125"/>
        <end position="156"/>
    </location>
</feature>
<organism evidence="3 4">
    <name type="scientific">Branchiostoma belcheri</name>
    <name type="common">Amphioxus</name>
    <dbReference type="NCBI Taxonomy" id="7741"/>
    <lineage>
        <taxon>Eukaryota</taxon>
        <taxon>Metazoa</taxon>
        <taxon>Chordata</taxon>
        <taxon>Cephalochordata</taxon>
        <taxon>Leptocardii</taxon>
        <taxon>Amphioxiformes</taxon>
        <taxon>Branchiostomatidae</taxon>
        <taxon>Branchiostoma</taxon>
    </lineage>
</organism>
<keyword evidence="2" id="KW-1133">Transmembrane helix</keyword>
<evidence type="ECO:0000256" key="2">
    <source>
        <dbReference type="SAM" id="Phobius"/>
    </source>
</evidence>
<accession>A0A6P4ZRD1</accession>
<reference evidence="4" key="1">
    <citation type="submission" date="2025-08" db="UniProtKB">
        <authorList>
            <consortium name="RefSeq"/>
        </authorList>
    </citation>
    <scope>IDENTIFICATION</scope>
    <source>
        <tissue evidence="4">Gonad</tissue>
    </source>
</reference>
<dbReference type="OrthoDB" id="10010231at2759"/>
<proteinExistence type="predicted"/>
<keyword evidence="2" id="KW-0812">Transmembrane</keyword>
<keyword evidence="2" id="KW-0472">Membrane</keyword>
<dbReference type="AlphaFoldDB" id="A0A6P4ZRD1"/>
<dbReference type="KEGG" id="bbel:109476921"/>
<evidence type="ECO:0000313" key="3">
    <source>
        <dbReference type="Proteomes" id="UP000515135"/>
    </source>
</evidence>
<evidence type="ECO:0000256" key="1">
    <source>
        <dbReference type="SAM" id="MobiDB-lite"/>
    </source>
</evidence>